<comment type="similarity">
    <text evidence="2">Belongs to the ABC transporter superfamily.</text>
</comment>
<dbReference type="InterPro" id="IPR003593">
    <property type="entry name" value="AAA+_ATPase"/>
</dbReference>
<dbReference type="InterPro" id="IPR017871">
    <property type="entry name" value="ABC_transporter-like_CS"/>
</dbReference>
<dbReference type="FunFam" id="3.40.50.300:FF:000020">
    <property type="entry name" value="Amino acid ABC transporter ATP-binding component"/>
    <property type="match status" value="1"/>
</dbReference>
<dbReference type="HOGENOM" id="CLU_000604_1_22_5"/>
<dbReference type="InterPro" id="IPR050086">
    <property type="entry name" value="MetN_ABC_transporter-like"/>
</dbReference>
<name>S9QHR1_9RHOB</name>
<dbReference type="eggNOG" id="COG4598">
    <property type="taxonomic scope" value="Bacteria"/>
</dbReference>
<accession>S9QHR1</accession>
<dbReference type="OrthoDB" id="9802264at2"/>
<keyword evidence="5" id="KW-0547">Nucleotide-binding</keyword>
<dbReference type="PROSITE" id="PS00211">
    <property type="entry name" value="ABC_TRANSPORTER_1"/>
    <property type="match status" value="1"/>
</dbReference>
<evidence type="ECO:0000256" key="7">
    <source>
        <dbReference type="ARBA" id="ARBA00023136"/>
    </source>
</evidence>
<evidence type="ECO:0000256" key="4">
    <source>
        <dbReference type="ARBA" id="ARBA00022475"/>
    </source>
</evidence>
<dbReference type="GO" id="GO:0015424">
    <property type="term" value="F:ABC-type amino acid transporter activity"/>
    <property type="evidence" value="ECO:0007669"/>
    <property type="project" value="InterPro"/>
</dbReference>
<dbReference type="PANTHER" id="PTHR43166:SF35">
    <property type="entry name" value="L-CYSTINE IMPORT ATP-BINDING PROTEIN TCYN"/>
    <property type="match status" value="1"/>
</dbReference>
<comment type="subcellular location">
    <subcellularLocation>
        <location evidence="1">Cell membrane</location>
        <topology evidence="1">Peripheral membrane protein</topology>
    </subcellularLocation>
</comment>
<dbReference type="EMBL" id="AONI01000010">
    <property type="protein sequence ID" value="EPX79372.1"/>
    <property type="molecule type" value="Genomic_DNA"/>
</dbReference>
<dbReference type="SUPFAM" id="SSF52540">
    <property type="entry name" value="P-loop containing nucleoside triphosphate hydrolases"/>
    <property type="match status" value="1"/>
</dbReference>
<feature type="domain" description="ABC transporter" evidence="8">
    <location>
        <begin position="14"/>
        <end position="259"/>
    </location>
</feature>
<dbReference type="STRING" id="1123360.thalar_02197"/>
<dbReference type="GO" id="GO:0016887">
    <property type="term" value="F:ATP hydrolysis activity"/>
    <property type="evidence" value="ECO:0007669"/>
    <property type="project" value="InterPro"/>
</dbReference>
<dbReference type="Proteomes" id="UP000015351">
    <property type="component" value="Unassembled WGS sequence"/>
</dbReference>
<evidence type="ECO:0000256" key="1">
    <source>
        <dbReference type="ARBA" id="ARBA00004202"/>
    </source>
</evidence>
<evidence type="ECO:0000313" key="9">
    <source>
        <dbReference type="EMBL" id="EPX79372.1"/>
    </source>
</evidence>
<dbReference type="PANTHER" id="PTHR43166">
    <property type="entry name" value="AMINO ACID IMPORT ATP-BINDING PROTEIN"/>
    <property type="match status" value="1"/>
</dbReference>
<dbReference type="GO" id="GO:0005524">
    <property type="term" value="F:ATP binding"/>
    <property type="evidence" value="ECO:0007669"/>
    <property type="project" value="UniProtKB-KW"/>
</dbReference>
<comment type="caution">
    <text evidence="9">The sequence shown here is derived from an EMBL/GenBank/DDBJ whole genome shotgun (WGS) entry which is preliminary data.</text>
</comment>
<dbReference type="PROSITE" id="PS50893">
    <property type="entry name" value="ABC_TRANSPORTER_2"/>
    <property type="match status" value="1"/>
</dbReference>
<evidence type="ECO:0000256" key="5">
    <source>
        <dbReference type="ARBA" id="ARBA00022741"/>
    </source>
</evidence>
<dbReference type="CDD" id="cd03262">
    <property type="entry name" value="ABC_HisP_GlnQ"/>
    <property type="match status" value="1"/>
</dbReference>
<dbReference type="InterPro" id="IPR003439">
    <property type="entry name" value="ABC_transporter-like_ATP-bd"/>
</dbReference>
<organism evidence="9 10">
    <name type="scientific">Litoreibacter arenae DSM 19593</name>
    <dbReference type="NCBI Taxonomy" id="1123360"/>
    <lineage>
        <taxon>Bacteria</taxon>
        <taxon>Pseudomonadati</taxon>
        <taxon>Pseudomonadota</taxon>
        <taxon>Alphaproteobacteria</taxon>
        <taxon>Rhodobacterales</taxon>
        <taxon>Roseobacteraceae</taxon>
        <taxon>Litoreibacter</taxon>
    </lineage>
</organism>
<dbReference type="SMART" id="SM00382">
    <property type="entry name" value="AAA"/>
    <property type="match status" value="1"/>
</dbReference>
<dbReference type="InterPro" id="IPR030679">
    <property type="entry name" value="ABC_ATPase_HisP-typ"/>
</dbReference>
<reference evidence="10" key="1">
    <citation type="journal article" date="2013" name="Stand. Genomic Sci.">
        <title>Genome sequence of the Litoreibacter arenae type strain (DSM 19593(T)), a member of the Roseobacter clade isolated from sea sand.</title>
        <authorList>
            <person name="Riedel T."/>
            <person name="Fiebig A."/>
            <person name="Petersen J."/>
            <person name="Gronow S."/>
            <person name="Kyrpides N.C."/>
            <person name="Goker M."/>
            <person name="Klenk H.P."/>
        </authorList>
    </citation>
    <scope>NUCLEOTIDE SEQUENCE [LARGE SCALE GENOMIC DNA]</scope>
    <source>
        <strain evidence="10">DSM 19593</strain>
    </source>
</reference>
<evidence type="ECO:0000259" key="8">
    <source>
        <dbReference type="PROSITE" id="PS50893"/>
    </source>
</evidence>
<keyword evidence="6 9" id="KW-0067">ATP-binding</keyword>
<keyword evidence="4" id="KW-1003">Cell membrane</keyword>
<protein>
    <submittedName>
        <fullName evidence="9">Histidine ABC transporter, ATP-binding protein HisP</fullName>
    </submittedName>
</protein>
<dbReference type="InterPro" id="IPR027417">
    <property type="entry name" value="P-loop_NTPase"/>
</dbReference>
<keyword evidence="10" id="KW-1185">Reference proteome</keyword>
<dbReference type="RefSeq" id="WP_021100752.1">
    <property type="nucleotide sequence ID" value="NZ_KE557306.1"/>
</dbReference>
<keyword evidence="7" id="KW-0472">Membrane</keyword>
<evidence type="ECO:0000313" key="10">
    <source>
        <dbReference type="Proteomes" id="UP000015351"/>
    </source>
</evidence>
<proteinExistence type="inferred from homology"/>
<dbReference type="GO" id="GO:0005886">
    <property type="term" value="C:plasma membrane"/>
    <property type="evidence" value="ECO:0007669"/>
    <property type="project" value="UniProtKB-SubCell"/>
</dbReference>
<evidence type="ECO:0000256" key="2">
    <source>
        <dbReference type="ARBA" id="ARBA00005417"/>
    </source>
</evidence>
<dbReference type="AlphaFoldDB" id="S9QHR1"/>
<dbReference type="PATRIC" id="fig|1123360.3.peg.2174"/>
<dbReference type="PIRSF" id="PIRSF039085">
    <property type="entry name" value="ABC_ATPase_HisP"/>
    <property type="match status" value="1"/>
</dbReference>
<evidence type="ECO:0000256" key="6">
    <source>
        <dbReference type="ARBA" id="ARBA00022840"/>
    </source>
</evidence>
<evidence type="ECO:0000256" key="3">
    <source>
        <dbReference type="ARBA" id="ARBA00022448"/>
    </source>
</evidence>
<gene>
    <name evidence="9" type="ORF">thalar_02197</name>
</gene>
<keyword evidence="3" id="KW-0813">Transport</keyword>
<dbReference type="Gene3D" id="3.40.50.300">
    <property type="entry name" value="P-loop containing nucleotide triphosphate hydrolases"/>
    <property type="match status" value="1"/>
</dbReference>
<sequence>MVAALSADKSNVSLSVTDLHKSFGAHEVLKGVSLKACEGDVISLLGSSGSGKSTFLRCINLLETPTSGLITVHGEDIKMSKDRQGASHPTDPRQVERIRARLAMVFQSFNLWSHMTVMDNVIAGPIHVLKQSRAEAIEHAKEVLERVGMYERRDYYPSHISGGQQQRAAIARALAMKPEVMLFDEPTSALDPELVGEVLKVIRSLAEEGRTMVVVTHEMAFARDVSSEVIFLHQGLIEEQGSPAQMFNDPKSNRFKEFLSTTRQ</sequence>
<dbReference type="Pfam" id="PF00005">
    <property type="entry name" value="ABC_tran"/>
    <property type="match status" value="1"/>
</dbReference>